<dbReference type="PANTHER" id="PTHR30469">
    <property type="entry name" value="MULTIDRUG RESISTANCE PROTEIN MDTA"/>
    <property type="match status" value="1"/>
</dbReference>
<keyword evidence="4" id="KW-0812">Transmembrane</keyword>
<dbReference type="Gene3D" id="2.40.30.170">
    <property type="match status" value="1"/>
</dbReference>
<dbReference type="RefSeq" id="WP_074889755.1">
    <property type="nucleotide sequence ID" value="NZ_FOXO01000021.1"/>
</dbReference>
<dbReference type="InterPro" id="IPR058637">
    <property type="entry name" value="YknX-like_C"/>
</dbReference>
<protein>
    <submittedName>
        <fullName evidence="6">RND family efflux transporter, MFP subunit</fullName>
    </submittedName>
</protein>
<evidence type="ECO:0000313" key="6">
    <source>
        <dbReference type="EMBL" id="SFQ16928.1"/>
    </source>
</evidence>
<dbReference type="EMBL" id="FOXO01000021">
    <property type="protein sequence ID" value="SFQ16928.1"/>
    <property type="molecule type" value="Genomic_DNA"/>
</dbReference>
<evidence type="ECO:0000313" key="7">
    <source>
        <dbReference type="Proteomes" id="UP000182624"/>
    </source>
</evidence>
<reference evidence="7" key="1">
    <citation type="submission" date="2016-10" db="EMBL/GenBank/DDBJ databases">
        <authorList>
            <person name="Varghese N."/>
            <person name="Submissions S."/>
        </authorList>
    </citation>
    <scope>NUCLEOTIDE SEQUENCE [LARGE SCALE GENOMIC DNA]</scope>
    <source>
        <strain evidence="7">P18</strain>
    </source>
</reference>
<evidence type="ECO:0000256" key="1">
    <source>
        <dbReference type="ARBA" id="ARBA00009477"/>
    </source>
</evidence>
<dbReference type="GO" id="GO:0015562">
    <property type="term" value="F:efflux transmembrane transporter activity"/>
    <property type="evidence" value="ECO:0007669"/>
    <property type="project" value="TreeGrafter"/>
</dbReference>
<keyword evidence="4" id="KW-0472">Membrane</keyword>
<feature type="compositionally biased region" description="Basic and acidic residues" evidence="3">
    <location>
        <begin position="263"/>
        <end position="276"/>
    </location>
</feature>
<dbReference type="PANTHER" id="PTHR30469:SF33">
    <property type="entry name" value="SLR1207 PROTEIN"/>
    <property type="match status" value="1"/>
</dbReference>
<sequence length="546" mass="58753">MSENKNDKNLEENKEVVTNEAVKEDAAETAVIKETTGSTAAEVYDDYEEATPPEEVTGKKKFKLKKRYVVGGVAAVLILGAIGRQFLVGKNQVTMVETSPVVLGNIENVLSISGTVQSAETKTYFSEVAAPIETLDIKVGDKVSSGDVLYTYDTEALDLAEKTAQLAITQAKGNYNSLYSAVGAADRKYAEGMTAQQINDRLDAITAEINSLNDKITEKTNRINQTLKDIQNTQYDINQNSIDDKYESYFDGGSDSYITRNESGNKTDGEYKEPSESDRQMILALEQTYNDVSYALKTDAEIKSWNDQITALKEEQSHLSSAKAAQVNGGTAASSKASYESTQLTQQDTIDKLEAAKEGVKADFNGVVTEVAVVEGATVTAGAKMVTMANLEDVQVALSVSKSDLPKIAVGQKVDITINGKAYDGEVIKISGNATKNSNGVAVVETIIKVTNPDNDIILGVEATNKIHAEKADNTIVLPYEYIQTDAEGDYVYVVENGVVTRKNVTVGISTSTEAQVIEGLSEGDEVISSDVSMLTEGMAVAVNNM</sequence>
<keyword evidence="2" id="KW-0175">Coiled coil</keyword>
<dbReference type="Proteomes" id="UP000182624">
    <property type="component" value="Unassembled WGS sequence"/>
</dbReference>
<dbReference type="InterPro" id="IPR006143">
    <property type="entry name" value="RND_pump_MFP"/>
</dbReference>
<evidence type="ECO:0000256" key="3">
    <source>
        <dbReference type="SAM" id="MobiDB-lite"/>
    </source>
</evidence>
<accession>A0A1I5WB08</accession>
<gene>
    <name evidence="6" type="ORF">SAMN04487928_12165</name>
</gene>
<dbReference type="NCBIfam" id="TIGR01730">
    <property type="entry name" value="RND_mfp"/>
    <property type="match status" value="1"/>
</dbReference>
<proteinExistence type="inferred from homology"/>
<feature type="domain" description="YknX-like C-terminal permuted SH3-like" evidence="5">
    <location>
        <begin position="476"/>
        <end position="543"/>
    </location>
</feature>
<feature type="region of interest" description="Disordered" evidence="3">
    <location>
        <begin position="257"/>
        <end position="276"/>
    </location>
</feature>
<feature type="region of interest" description="Disordered" evidence="3">
    <location>
        <begin position="1"/>
        <end position="21"/>
    </location>
</feature>
<feature type="coiled-coil region" evidence="2">
    <location>
        <begin position="195"/>
        <end position="229"/>
    </location>
</feature>
<evidence type="ECO:0000256" key="4">
    <source>
        <dbReference type="SAM" id="Phobius"/>
    </source>
</evidence>
<evidence type="ECO:0000256" key="2">
    <source>
        <dbReference type="SAM" id="Coils"/>
    </source>
</evidence>
<organism evidence="6 7">
    <name type="scientific">Butyrivibrio proteoclasticus</name>
    <dbReference type="NCBI Taxonomy" id="43305"/>
    <lineage>
        <taxon>Bacteria</taxon>
        <taxon>Bacillati</taxon>
        <taxon>Bacillota</taxon>
        <taxon>Clostridia</taxon>
        <taxon>Lachnospirales</taxon>
        <taxon>Lachnospiraceae</taxon>
        <taxon>Butyrivibrio</taxon>
    </lineage>
</organism>
<dbReference type="Pfam" id="PF25989">
    <property type="entry name" value="YknX_C"/>
    <property type="match status" value="1"/>
</dbReference>
<dbReference type="OrthoDB" id="1995149at2"/>
<name>A0A1I5WB08_9FIRM</name>
<evidence type="ECO:0000259" key="5">
    <source>
        <dbReference type="Pfam" id="PF25989"/>
    </source>
</evidence>
<comment type="similarity">
    <text evidence="1">Belongs to the membrane fusion protein (MFP) (TC 8.A.1) family.</text>
</comment>
<keyword evidence="4" id="KW-1133">Transmembrane helix</keyword>
<feature type="transmembrane region" description="Helical" evidence="4">
    <location>
        <begin position="68"/>
        <end position="87"/>
    </location>
</feature>
<dbReference type="AlphaFoldDB" id="A0A1I5WB08"/>
<dbReference type="Gene3D" id="2.40.420.20">
    <property type="match status" value="1"/>
</dbReference>
<dbReference type="GO" id="GO:1990281">
    <property type="term" value="C:efflux pump complex"/>
    <property type="evidence" value="ECO:0007669"/>
    <property type="project" value="TreeGrafter"/>
</dbReference>
<keyword evidence="7" id="KW-1185">Reference proteome</keyword>